<protein>
    <submittedName>
        <fullName evidence="1">Uncharacterized protein</fullName>
    </submittedName>
</protein>
<sequence length="177" mass="19345">MIIKRKGILGVILKYDGFTLSIDSGVGRSLYSGSPPIGGVSEDEGEYGPFKWKSVRAPGPRGPIKVHIIEVGGMTLVHTGGLSKRTELPEGDVLMIPMGGLWYLDAKEACGLIGQRKYRAIIPLAVWEPGVKAHFDTVNTIREVCRGMRRVRPGCAWKPTFDPSKRTLVLLSANCVR</sequence>
<dbReference type="InterPro" id="IPR036866">
    <property type="entry name" value="RibonucZ/Hydroxyglut_hydro"/>
</dbReference>
<evidence type="ECO:0000313" key="1">
    <source>
        <dbReference type="EMBL" id="UXD22195.1"/>
    </source>
</evidence>
<name>A0A977KAR3_9CREN</name>
<evidence type="ECO:0000313" key="2">
    <source>
        <dbReference type="Proteomes" id="UP001063698"/>
    </source>
</evidence>
<reference evidence="1" key="1">
    <citation type="submission" date="2013-11" db="EMBL/GenBank/DDBJ databases">
        <title>Comparative genomics of Ignicoccus.</title>
        <authorList>
            <person name="Podar M."/>
        </authorList>
    </citation>
    <scope>NUCLEOTIDE SEQUENCE</scope>
    <source>
        <strain evidence="1">DSM 13166</strain>
    </source>
</reference>
<dbReference type="Proteomes" id="UP001063698">
    <property type="component" value="Chromosome"/>
</dbReference>
<gene>
    <name evidence="1" type="ORF">IPA_02460</name>
</gene>
<proteinExistence type="predicted"/>
<organism evidence="1 2">
    <name type="scientific">Ignicoccus pacificus DSM 13166</name>
    <dbReference type="NCBI Taxonomy" id="940294"/>
    <lineage>
        <taxon>Archaea</taxon>
        <taxon>Thermoproteota</taxon>
        <taxon>Thermoprotei</taxon>
        <taxon>Desulfurococcales</taxon>
        <taxon>Desulfurococcaceae</taxon>
        <taxon>Ignicoccus</taxon>
    </lineage>
</organism>
<accession>A0A977KAR3</accession>
<keyword evidence="2" id="KW-1185">Reference proteome</keyword>
<dbReference type="Gene3D" id="3.60.15.10">
    <property type="entry name" value="Ribonuclease Z/Hydroxyacylglutathione hydrolase-like"/>
    <property type="match status" value="1"/>
</dbReference>
<dbReference type="EMBL" id="CP006868">
    <property type="protein sequence ID" value="UXD22195.1"/>
    <property type="molecule type" value="Genomic_DNA"/>
</dbReference>
<dbReference type="KEGG" id="ipc:IPA_02460"/>
<dbReference type="AlphaFoldDB" id="A0A977KAR3"/>